<organism evidence="2 3">
    <name type="scientific">Sphaerisporangium aureirubrum</name>
    <dbReference type="NCBI Taxonomy" id="1544736"/>
    <lineage>
        <taxon>Bacteria</taxon>
        <taxon>Bacillati</taxon>
        <taxon>Actinomycetota</taxon>
        <taxon>Actinomycetes</taxon>
        <taxon>Streptosporangiales</taxon>
        <taxon>Streptosporangiaceae</taxon>
        <taxon>Sphaerisporangium</taxon>
    </lineage>
</organism>
<gene>
    <name evidence="2" type="ORF">ACFP1K_05115</name>
</gene>
<feature type="chain" id="PRO_5047501139" evidence="1">
    <location>
        <begin position="30"/>
        <end position="150"/>
    </location>
</feature>
<name>A0ABW1NDD0_9ACTN</name>
<keyword evidence="1" id="KW-0732">Signal</keyword>
<dbReference type="Pfam" id="PF10901">
    <property type="entry name" value="DUF2690"/>
    <property type="match status" value="1"/>
</dbReference>
<feature type="signal peptide" evidence="1">
    <location>
        <begin position="1"/>
        <end position="29"/>
    </location>
</feature>
<evidence type="ECO:0000313" key="2">
    <source>
        <dbReference type="EMBL" id="MFC6080527.1"/>
    </source>
</evidence>
<dbReference type="Proteomes" id="UP001596137">
    <property type="component" value="Unassembled WGS sequence"/>
</dbReference>
<protein>
    <submittedName>
        <fullName evidence="2">DUF2690 domain-containing protein</fullName>
    </submittedName>
</protein>
<dbReference type="InterPro" id="IPR021224">
    <property type="entry name" value="DUF2690"/>
</dbReference>
<proteinExistence type="predicted"/>
<keyword evidence="3" id="KW-1185">Reference proteome</keyword>
<accession>A0ABW1NDD0</accession>
<evidence type="ECO:0000256" key="1">
    <source>
        <dbReference type="SAM" id="SignalP"/>
    </source>
</evidence>
<dbReference type="RefSeq" id="WP_380747398.1">
    <property type="nucleotide sequence ID" value="NZ_JBHSRF010000005.1"/>
</dbReference>
<dbReference type="EMBL" id="JBHSRF010000005">
    <property type="protein sequence ID" value="MFC6080527.1"/>
    <property type="molecule type" value="Genomic_DNA"/>
</dbReference>
<dbReference type="PROSITE" id="PS51257">
    <property type="entry name" value="PROKAR_LIPOPROTEIN"/>
    <property type="match status" value="1"/>
</dbReference>
<evidence type="ECO:0000313" key="3">
    <source>
        <dbReference type="Proteomes" id="UP001596137"/>
    </source>
</evidence>
<sequence>MKLSTLVTSGILGASLIAGTALTALPASAGVLACSGSACDGLDPQGNCSGDARTVDSLTLGQAILELRYSRACRATWARISNAPWVVNDTFASFARVVRNSDGRTYSCTVPRDGTSCYTRMVNDANVTSYAYGEWDSGARVYSGRTGSYL</sequence>
<reference evidence="3" key="1">
    <citation type="journal article" date="2019" name="Int. J. Syst. Evol. Microbiol.">
        <title>The Global Catalogue of Microorganisms (GCM) 10K type strain sequencing project: providing services to taxonomists for standard genome sequencing and annotation.</title>
        <authorList>
            <consortium name="The Broad Institute Genomics Platform"/>
            <consortium name="The Broad Institute Genome Sequencing Center for Infectious Disease"/>
            <person name="Wu L."/>
            <person name="Ma J."/>
        </authorList>
    </citation>
    <scope>NUCLEOTIDE SEQUENCE [LARGE SCALE GENOMIC DNA]</scope>
    <source>
        <strain evidence="3">JCM 30346</strain>
    </source>
</reference>
<comment type="caution">
    <text evidence="2">The sequence shown here is derived from an EMBL/GenBank/DDBJ whole genome shotgun (WGS) entry which is preliminary data.</text>
</comment>